<evidence type="ECO:0000313" key="2">
    <source>
        <dbReference type="Ensembl" id="ENSACIP00000014985.1"/>
    </source>
</evidence>
<organism evidence="2 3">
    <name type="scientific">Amphilophus citrinellus</name>
    <name type="common">Midas cichlid</name>
    <name type="synonym">Cichlasoma citrinellum</name>
    <dbReference type="NCBI Taxonomy" id="61819"/>
    <lineage>
        <taxon>Eukaryota</taxon>
        <taxon>Metazoa</taxon>
        <taxon>Chordata</taxon>
        <taxon>Craniata</taxon>
        <taxon>Vertebrata</taxon>
        <taxon>Euteleostomi</taxon>
        <taxon>Actinopterygii</taxon>
        <taxon>Neopterygii</taxon>
        <taxon>Teleostei</taxon>
        <taxon>Neoteleostei</taxon>
        <taxon>Acanthomorphata</taxon>
        <taxon>Ovalentaria</taxon>
        <taxon>Cichlomorphae</taxon>
        <taxon>Cichliformes</taxon>
        <taxon>Cichlidae</taxon>
        <taxon>New World cichlids</taxon>
        <taxon>Cichlasomatinae</taxon>
        <taxon>Heroini</taxon>
        <taxon>Amphilophus</taxon>
    </lineage>
</organism>
<protein>
    <submittedName>
        <fullName evidence="2">Uncharacterized protein</fullName>
    </submittedName>
</protein>
<evidence type="ECO:0000256" key="1">
    <source>
        <dbReference type="SAM" id="MobiDB-lite"/>
    </source>
</evidence>
<dbReference type="GeneTree" id="ENSGT00940000170226"/>
<dbReference type="Ensembl" id="ENSACIT00000015389.1">
    <property type="protein sequence ID" value="ENSACIP00000014985.1"/>
    <property type="gene ID" value="ENSACIG00000011649.1"/>
</dbReference>
<proteinExistence type="predicted"/>
<dbReference type="Proteomes" id="UP000261340">
    <property type="component" value="Unplaced"/>
</dbReference>
<name>A0A3Q0S3G9_AMPCI</name>
<dbReference type="STRING" id="61819.ENSACIP00000014985"/>
<evidence type="ECO:0000313" key="3">
    <source>
        <dbReference type="Proteomes" id="UP000261340"/>
    </source>
</evidence>
<keyword evidence="3" id="KW-1185">Reference proteome</keyword>
<accession>A0A3Q0S3G9</accession>
<dbReference type="AlphaFoldDB" id="A0A3Q0S3G9"/>
<reference evidence="2" key="1">
    <citation type="submission" date="2025-08" db="UniProtKB">
        <authorList>
            <consortium name="Ensembl"/>
        </authorList>
    </citation>
    <scope>IDENTIFICATION</scope>
</reference>
<dbReference type="OMA" id="CDEERMA"/>
<feature type="region of interest" description="Disordered" evidence="1">
    <location>
        <begin position="32"/>
        <end position="71"/>
    </location>
</feature>
<reference evidence="2" key="2">
    <citation type="submission" date="2025-09" db="UniProtKB">
        <authorList>
            <consortium name="Ensembl"/>
        </authorList>
    </citation>
    <scope>IDENTIFICATION</scope>
</reference>
<sequence length="89" mass="9845">LLAGAFGLSAAKYQYAIDRYHRDHKVIRSQTFKQAEPGNLSPGCDGSRYGATGDVSSSTDPQESCDEERMARKEGCHNKGYQADEHHLK</sequence>